<keyword evidence="3" id="KW-1185">Reference proteome</keyword>
<protein>
    <submittedName>
        <fullName evidence="2">Uncharacterized protein</fullName>
    </submittedName>
</protein>
<feature type="region of interest" description="Disordered" evidence="1">
    <location>
        <begin position="332"/>
        <end position="354"/>
    </location>
</feature>
<organism evidence="2 3">
    <name type="scientific">Gymnopus androsaceus JB14</name>
    <dbReference type="NCBI Taxonomy" id="1447944"/>
    <lineage>
        <taxon>Eukaryota</taxon>
        <taxon>Fungi</taxon>
        <taxon>Dikarya</taxon>
        <taxon>Basidiomycota</taxon>
        <taxon>Agaricomycotina</taxon>
        <taxon>Agaricomycetes</taxon>
        <taxon>Agaricomycetidae</taxon>
        <taxon>Agaricales</taxon>
        <taxon>Marasmiineae</taxon>
        <taxon>Omphalotaceae</taxon>
        <taxon>Gymnopus</taxon>
    </lineage>
</organism>
<sequence length="421" mass="46910">MSQHDDRLKLLCGDSGETLQRAKELTHYANAKTSQGSGFELKNSIGLPGACALIASEQLKNTIVDFESARANACLSEAAFSKCVSEVRAALALDASKQQDNRRQTRFGSNKLAYQLLITKYGLDQKYGNRFLDWCKTAEFTYIQLGKGNNIDRDGPKIKYAIFYWVCGVLKFDLGSFLKDEPHSDKARSISKVMDQHCAVTRASILEESKRSGTITTRTSPRKRLLRELPSKDSPKKRKLSAEPQTEESAIFRLSDVPEEAPVKPSTSPRKSPAKRALRELPTGDSRNKTNAPIVAHDSDVEMLAPETPSKTRRNGTAATAAFLSALSKTATQPFPAHRSSHHDSPPPSPSKKRVVEARDFDPLVADDDDDSPDDFVHTSSVRRRFRPVFLDRKQWAAQDPYLLKLRNSIEKRANGHSLRV</sequence>
<accession>A0A6A4IE26</accession>
<dbReference type="Proteomes" id="UP000799118">
    <property type="component" value="Unassembled WGS sequence"/>
</dbReference>
<evidence type="ECO:0000313" key="3">
    <source>
        <dbReference type="Proteomes" id="UP000799118"/>
    </source>
</evidence>
<gene>
    <name evidence="2" type="ORF">BT96DRAFT_913560</name>
</gene>
<evidence type="ECO:0000313" key="2">
    <source>
        <dbReference type="EMBL" id="KAE9408841.1"/>
    </source>
</evidence>
<dbReference type="EMBL" id="ML769389">
    <property type="protein sequence ID" value="KAE9408841.1"/>
    <property type="molecule type" value="Genomic_DNA"/>
</dbReference>
<evidence type="ECO:0000256" key="1">
    <source>
        <dbReference type="SAM" id="MobiDB-lite"/>
    </source>
</evidence>
<dbReference type="OrthoDB" id="3358956at2759"/>
<name>A0A6A4IE26_9AGAR</name>
<feature type="region of interest" description="Disordered" evidence="1">
    <location>
        <begin position="227"/>
        <end position="315"/>
    </location>
</feature>
<reference evidence="2" key="1">
    <citation type="journal article" date="2019" name="Environ. Microbiol.">
        <title>Fungal ecological strategies reflected in gene transcription - a case study of two litter decomposers.</title>
        <authorList>
            <person name="Barbi F."/>
            <person name="Kohler A."/>
            <person name="Barry K."/>
            <person name="Baskaran P."/>
            <person name="Daum C."/>
            <person name="Fauchery L."/>
            <person name="Ihrmark K."/>
            <person name="Kuo A."/>
            <person name="LaButti K."/>
            <person name="Lipzen A."/>
            <person name="Morin E."/>
            <person name="Grigoriev I.V."/>
            <person name="Henrissat B."/>
            <person name="Lindahl B."/>
            <person name="Martin F."/>
        </authorList>
    </citation>
    <scope>NUCLEOTIDE SEQUENCE</scope>
    <source>
        <strain evidence="2">JB14</strain>
    </source>
</reference>
<proteinExistence type="predicted"/>
<dbReference type="AlphaFoldDB" id="A0A6A4IE26"/>